<reference evidence="2" key="3">
    <citation type="submission" date="2025-09" db="UniProtKB">
        <authorList>
            <consortium name="Ensembl"/>
        </authorList>
    </citation>
    <scope>IDENTIFICATION</scope>
</reference>
<proteinExistence type="predicted"/>
<feature type="domain" description="K Homology" evidence="1">
    <location>
        <begin position="19"/>
        <end position="73"/>
    </location>
</feature>
<organism evidence="2 3">
    <name type="scientific">Theropithecus gelada</name>
    <name type="common">Gelada baboon</name>
    <dbReference type="NCBI Taxonomy" id="9565"/>
    <lineage>
        <taxon>Eukaryota</taxon>
        <taxon>Metazoa</taxon>
        <taxon>Chordata</taxon>
        <taxon>Craniata</taxon>
        <taxon>Vertebrata</taxon>
        <taxon>Euteleostomi</taxon>
        <taxon>Mammalia</taxon>
        <taxon>Eutheria</taxon>
        <taxon>Euarchontoglires</taxon>
        <taxon>Primates</taxon>
        <taxon>Haplorrhini</taxon>
        <taxon>Catarrhini</taxon>
        <taxon>Cercopithecidae</taxon>
        <taxon>Cercopithecinae</taxon>
        <taxon>Theropithecus</taxon>
    </lineage>
</organism>
<name>A0A8D2G559_THEGE</name>
<dbReference type="SUPFAM" id="SSF54791">
    <property type="entry name" value="Eukaryotic type KH-domain (KH-domain type I)"/>
    <property type="match status" value="1"/>
</dbReference>
<dbReference type="InterPro" id="IPR004088">
    <property type="entry name" value="KH_dom_type_1"/>
</dbReference>
<evidence type="ECO:0000313" key="2">
    <source>
        <dbReference type="Ensembl" id="ENSTGEP00000030039.1"/>
    </source>
</evidence>
<dbReference type="Pfam" id="PF00013">
    <property type="entry name" value="KH_1"/>
    <property type="match status" value="1"/>
</dbReference>
<protein>
    <recommendedName>
        <fullName evidence="1">K Homology domain-containing protein</fullName>
    </recommendedName>
</protein>
<reference evidence="2" key="1">
    <citation type="submission" date="2018-05" db="EMBL/GenBank/DDBJ databases">
        <title>Whole genome of Theropithecus gelada.</title>
        <authorList>
            <person name="Chiou K.L."/>
            <person name="Snyder-Mackler N."/>
        </authorList>
    </citation>
    <scope>NUCLEOTIDE SEQUENCE [LARGE SCALE GENOMIC DNA]</scope>
</reference>
<evidence type="ECO:0000259" key="1">
    <source>
        <dbReference type="Pfam" id="PF00013"/>
    </source>
</evidence>
<dbReference type="Proteomes" id="UP000694411">
    <property type="component" value="Chromosome 3"/>
</dbReference>
<evidence type="ECO:0000313" key="3">
    <source>
        <dbReference type="Proteomes" id="UP000694411"/>
    </source>
</evidence>
<sequence length="92" mass="10145">MGTGMNEVGLNVILTTWLLMHGKEVGSIIRKKGESVKMHEESGACISISEGSCSERIITLAGPTNAEKAFDKIPHPFMIKSSQQTRYRRNIP</sequence>
<dbReference type="InterPro" id="IPR036612">
    <property type="entry name" value="KH_dom_type_1_sf"/>
</dbReference>
<reference evidence="2" key="2">
    <citation type="submission" date="2025-08" db="UniProtKB">
        <authorList>
            <consortium name="Ensembl"/>
        </authorList>
    </citation>
    <scope>IDENTIFICATION</scope>
</reference>
<accession>A0A8D2G559</accession>
<dbReference type="AlphaFoldDB" id="A0A8D2G559"/>
<dbReference type="Gene3D" id="3.30.1370.10">
    <property type="entry name" value="K Homology domain, type 1"/>
    <property type="match status" value="1"/>
</dbReference>
<keyword evidence="3" id="KW-1185">Reference proteome</keyword>
<dbReference type="Ensembl" id="ENSTGET00000035724.1">
    <property type="protein sequence ID" value="ENSTGEP00000030039.1"/>
    <property type="gene ID" value="ENSTGEG00000024121.1"/>
</dbReference>
<dbReference type="GO" id="GO:0003723">
    <property type="term" value="F:RNA binding"/>
    <property type="evidence" value="ECO:0007669"/>
    <property type="project" value="InterPro"/>
</dbReference>